<dbReference type="Pfam" id="PF09524">
    <property type="entry name" value="Phg_2220_C"/>
    <property type="match status" value="1"/>
</dbReference>
<evidence type="ECO:0000313" key="2">
    <source>
        <dbReference type="EMBL" id="MDQ0480585.1"/>
    </source>
</evidence>
<keyword evidence="3" id="KW-1185">Reference proteome</keyword>
<dbReference type="NCBIfam" id="TIGR02220">
    <property type="entry name" value="phg_TIGR02220"/>
    <property type="match status" value="1"/>
</dbReference>
<evidence type="ECO:0000259" key="1">
    <source>
        <dbReference type="Pfam" id="PF09524"/>
    </source>
</evidence>
<feature type="domain" description="Phage conserved hypothetical protein C-terminal" evidence="1">
    <location>
        <begin position="220"/>
        <end position="292"/>
    </location>
</feature>
<dbReference type="InterPro" id="IPR011741">
    <property type="entry name" value="Phg_2220_C"/>
</dbReference>
<sequence>MKNSILGFNQRKLVELGLSLHDALILRYFVDFKDTGKMKKEEVKGENYYWIKYEGLKESLPILNISKDRIYRKLRNLVDCGILKHKTIRKKGTYSFYTLGERYAELIEENVDDNNIEGKEETVSYEEQDNSDENVGINDNIKCKEIRTEDEEKTSCSIENIQDGLNDHMVKIPEGSVENTVAPKVKTPYPYGENNGAKNYSLKDSSLRDNNLLKDIIINIVDYLNKMAGTKYKVSTKNTQVLIKKRLEEGFSEEDFKVVIDKKVGEWENNAHMVKYLRPETLFGHKFESYLNQKEINMELNDYISNSLYTRKANFNNYPQRTYDGSDGGYTLSEIENRLLGWQ</sequence>
<gene>
    <name evidence="2" type="ORF">QOZ93_002333</name>
</gene>
<organism evidence="2 3">
    <name type="scientific">Hathewaya limosa</name>
    <name type="common">Clostridium limosum</name>
    <dbReference type="NCBI Taxonomy" id="1536"/>
    <lineage>
        <taxon>Bacteria</taxon>
        <taxon>Bacillati</taxon>
        <taxon>Bacillota</taxon>
        <taxon>Clostridia</taxon>
        <taxon>Eubacteriales</taxon>
        <taxon>Clostridiaceae</taxon>
        <taxon>Hathewaya</taxon>
    </lineage>
</organism>
<dbReference type="RefSeq" id="WP_307356643.1">
    <property type="nucleotide sequence ID" value="NZ_BAAACJ010000004.1"/>
</dbReference>
<protein>
    <submittedName>
        <fullName evidence="2">Phage protein (TIGR02220 family)</fullName>
    </submittedName>
</protein>
<dbReference type="EMBL" id="JAUSWN010000023">
    <property type="protein sequence ID" value="MDQ0480585.1"/>
    <property type="molecule type" value="Genomic_DNA"/>
</dbReference>
<evidence type="ECO:0000313" key="3">
    <source>
        <dbReference type="Proteomes" id="UP001224418"/>
    </source>
</evidence>
<name>A0ABU0JU16_HATLI</name>
<accession>A0ABU0JU16</accession>
<dbReference type="Proteomes" id="UP001224418">
    <property type="component" value="Unassembled WGS sequence"/>
</dbReference>
<proteinExistence type="predicted"/>
<reference evidence="2 3" key="1">
    <citation type="submission" date="2023-07" db="EMBL/GenBank/DDBJ databases">
        <title>Genomic Encyclopedia of Type Strains, Phase IV (KMG-IV): sequencing the most valuable type-strain genomes for metagenomic binning, comparative biology and taxonomic classification.</title>
        <authorList>
            <person name="Goeker M."/>
        </authorList>
    </citation>
    <scope>NUCLEOTIDE SEQUENCE [LARGE SCALE GENOMIC DNA]</scope>
    <source>
        <strain evidence="2 3">DSM 1400</strain>
    </source>
</reference>
<comment type="caution">
    <text evidence="2">The sequence shown here is derived from an EMBL/GenBank/DDBJ whole genome shotgun (WGS) entry which is preliminary data.</text>
</comment>